<gene>
    <name evidence="3" type="ORF">DWX41_09540</name>
</gene>
<evidence type="ECO:0000313" key="4">
    <source>
        <dbReference type="Proteomes" id="UP000261111"/>
    </source>
</evidence>
<sequence length="93" mass="10252">MGGTPGVEWDGDARGWGRRKTAQGGTCHFKNAKTELRNSWREAAVKMGSFCDSESQKLLTQREKSSGFLVMCQLCPIFMAACLLEFLSPVSAF</sequence>
<feature type="region of interest" description="Disordered" evidence="1">
    <location>
        <begin position="1"/>
        <end position="23"/>
    </location>
</feature>
<feature type="transmembrane region" description="Helical" evidence="2">
    <location>
        <begin position="67"/>
        <end position="87"/>
    </location>
</feature>
<keyword evidence="2" id="KW-0472">Membrane</keyword>
<comment type="caution">
    <text evidence="3">The sequence shown here is derived from an EMBL/GenBank/DDBJ whole genome shotgun (WGS) entry which is preliminary data.</text>
</comment>
<dbReference type="EMBL" id="QVIA01000009">
    <property type="protein sequence ID" value="RGC32301.1"/>
    <property type="molecule type" value="Genomic_DNA"/>
</dbReference>
<proteinExistence type="predicted"/>
<keyword evidence="2" id="KW-0812">Transmembrane</keyword>
<name>A0A3E2WWH8_9FIRM</name>
<evidence type="ECO:0000313" key="3">
    <source>
        <dbReference type="EMBL" id="RGC32301.1"/>
    </source>
</evidence>
<protein>
    <submittedName>
        <fullName evidence="3">Uncharacterized protein</fullName>
    </submittedName>
</protein>
<dbReference type="Proteomes" id="UP000261111">
    <property type="component" value="Unassembled WGS sequence"/>
</dbReference>
<accession>A0A3E2WWH8</accession>
<reference evidence="3 4" key="1">
    <citation type="submission" date="2018-08" db="EMBL/GenBank/DDBJ databases">
        <title>A genome reference for cultivated species of the human gut microbiota.</title>
        <authorList>
            <person name="Zou Y."/>
            <person name="Xue W."/>
            <person name="Luo G."/>
        </authorList>
    </citation>
    <scope>NUCLEOTIDE SEQUENCE [LARGE SCALE GENOMIC DNA]</scope>
    <source>
        <strain evidence="3 4">AF19-21</strain>
    </source>
</reference>
<keyword evidence="2" id="KW-1133">Transmembrane helix</keyword>
<evidence type="ECO:0000256" key="2">
    <source>
        <dbReference type="SAM" id="Phobius"/>
    </source>
</evidence>
<evidence type="ECO:0000256" key="1">
    <source>
        <dbReference type="SAM" id="MobiDB-lite"/>
    </source>
</evidence>
<organism evidence="3 4">
    <name type="scientific">Hungatella hathewayi</name>
    <dbReference type="NCBI Taxonomy" id="154046"/>
    <lineage>
        <taxon>Bacteria</taxon>
        <taxon>Bacillati</taxon>
        <taxon>Bacillota</taxon>
        <taxon>Clostridia</taxon>
        <taxon>Lachnospirales</taxon>
        <taxon>Lachnospiraceae</taxon>
        <taxon>Hungatella</taxon>
    </lineage>
</organism>
<dbReference type="AlphaFoldDB" id="A0A3E2WWH8"/>